<sequence length="491" mass="57920">MYFNSSLSSFVLFLPSTISINSSIFSSISGITSSFNSFSSSVILLINFPNFFESISKKIILFITIFYYTFNINFKRLVMKSLFILLFFTLSLFSLSLEESKHLLNRTSFGFTKDEIKLFQKLTKEEAVDLLLQKGNSKDIYKKPKNIKDVSIINKKIKEISKEKRKKLRKQKNKKMQEIKSWWYEMMINPRFSFREKMTLFWHNHFVSEYKVVKSPYMMFEQNMLFRENALDSFSTLLHKSSHDLAMLIYLDNNSNKKSHPNENFARELLELFTLGEGNYSEDDVKEAARAFTGYRVNKRKATFKILKKHHDYGVKTFLNEKGNFNGSSIIDIILKQKQTAIFITTKLYQEFISEDINKKEVLEFAKKFRDSNYDISVLMRNILLSKSFWRNKSNMIKSPVELIVSFLKISDIKLKPKEYNLILKYGKDLDQDLFNPPNVNGWKSGKDWIDTTSLIIRKELINKLIKKKLNTKQQNELQVKNFKTLDYQIK</sequence>
<gene>
    <name evidence="2" type="ORF">GBG18_06010</name>
</gene>
<keyword evidence="1" id="KW-0812">Transmembrane</keyword>
<feature type="transmembrane region" description="Helical" evidence="1">
    <location>
        <begin position="77"/>
        <end position="97"/>
    </location>
</feature>
<keyword evidence="1" id="KW-0472">Membrane</keyword>
<accession>A0ABQ6VMM4</accession>
<dbReference type="Pfam" id="PF08811">
    <property type="entry name" value="DUF1800"/>
    <property type="match status" value="1"/>
</dbReference>
<keyword evidence="3" id="KW-1185">Reference proteome</keyword>
<reference evidence="2 3" key="1">
    <citation type="submission" date="2019-10" db="EMBL/GenBank/DDBJ databases">
        <title>Poseidonibacter ostreae sp. nov., isolated from the gut of the Ostrea denselamellosa.</title>
        <authorList>
            <person name="Choi A."/>
        </authorList>
    </citation>
    <scope>NUCLEOTIDE SEQUENCE [LARGE SCALE GENOMIC DNA]</scope>
    <source>
        <strain evidence="2 3">SJOD-M-5</strain>
    </source>
</reference>
<dbReference type="InterPro" id="IPR014917">
    <property type="entry name" value="DUF1800"/>
</dbReference>
<protein>
    <submittedName>
        <fullName evidence="2">DUF1800 family protein</fullName>
    </submittedName>
</protein>
<evidence type="ECO:0000313" key="2">
    <source>
        <dbReference type="EMBL" id="KAB7891730.1"/>
    </source>
</evidence>
<evidence type="ECO:0000256" key="1">
    <source>
        <dbReference type="SAM" id="Phobius"/>
    </source>
</evidence>
<dbReference type="Proteomes" id="UP000461010">
    <property type="component" value="Unassembled WGS sequence"/>
</dbReference>
<name>A0ABQ6VMM4_9BACT</name>
<organism evidence="2 3">
    <name type="scientific">Poseidonibacter ostreae</name>
    <dbReference type="NCBI Taxonomy" id="2654171"/>
    <lineage>
        <taxon>Bacteria</taxon>
        <taxon>Pseudomonadati</taxon>
        <taxon>Campylobacterota</taxon>
        <taxon>Epsilonproteobacteria</taxon>
        <taxon>Campylobacterales</taxon>
        <taxon>Arcobacteraceae</taxon>
        <taxon>Poseidonibacter</taxon>
    </lineage>
</organism>
<evidence type="ECO:0000313" key="3">
    <source>
        <dbReference type="Proteomes" id="UP000461010"/>
    </source>
</evidence>
<dbReference type="EMBL" id="WFKJ01000013">
    <property type="protein sequence ID" value="KAB7891730.1"/>
    <property type="molecule type" value="Genomic_DNA"/>
</dbReference>
<feature type="transmembrane region" description="Helical" evidence="1">
    <location>
        <begin position="50"/>
        <end position="70"/>
    </location>
</feature>
<proteinExistence type="predicted"/>
<keyword evidence="1" id="KW-1133">Transmembrane helix</keyword>
<comment type="caution">
    <text evidence="2">The sequence shown here is derived from an EMBL/GenBank/DDBJ whole genome shotgun (WGS) entry which is preliminary data.</text>
</comment>